<accession>A0A134B9I4</accession>
<evidence type="ECO:0000313" key="2">
    <source>
        <dbReference type="Proteomes" id="UP000070224"/>
    </source>
</evidence>
<organism evidence="1 2">
    <name type="scientific">Porphyromonas somerae</name>
    <dbReference type="NCBI Taxonomy" id="322095"/>
    <lineage>
        <taxon>Bacteria</taxon>
        <taxon>Pseudomonadati</taxon>
        <taxon>Bacteroidota</taxon>
        <taxon>Bacteroidia</taxon>
        <taxon>Bacteroidales</taxon>
        <taxon>Porphyromonadaceae</taxon>
        <taxon>Porphyromonas</taxon>
    </lineage>
</organism>
<gene>
    <name evidence="1" type="ORF">HMPREF3185_00885</name>
</gene>
<reference evidence="2" key="1">
    <citation type="submission" date="2016-01" db="EMBL/GenBank/DDBJ databases">
        <authorList>
            <person name="Mitreva M."/>
            <person name="Pepin K.H."/>
            <person name="Mihindukulasuriya K.A."/>
            <person name="Fulton R."/>
            <person name="Fronick C."/>
            <person name="O'Laughlin M."/>
            <person name="Miner T."/>
            <person name="Herter B."/>
            <person name="Rosa B.A."/>
            <person name="Cordes M."/>
            <person name="Tomlinson C."/>
            <person name="Wollam A."/>
            <person name="Palsikar V.B."/>
            <person name="Mardis E.R."/>
            <person name="Wilson R.K."/>
        </authorList>
    </citation>
    <scope>NUCLEOTIDE SEQUENCE [LARGE SCALE GENOMIC DNA]</scope>
    <source>
        <strain evidence="2">KA00683</strain>
    </source>
</reference>
<dbReference type="Proteomes" id="UP000070224">
    <property type="component" value="Unassembled WGS sequence"/>
</dbReference>
<evidence type="ECO:0000313" key="1">
    <source>
        <dbReference type="EMBL" id="KXB76594.1"/>
    </source>
</evidence>
<dbReference type="PATRIC" id="fig|322095.3.peg.874"/>
<keyword evidence="2" id="KW-1185">Reference proteome</keyword>
<comment type="caution">
    <text evidence="1">The sequence shown here is derived from an EMBL/GenBank/DDBJ whole genome shotgun (WGS) entry which is preliminary data.</text>
</comment>
<proteinExistence type="predicted"/>
<protein>
    <submittedName>
        <fullName evidence="1">Uncharacterized protein</fullName>
    </submittedName>
</protein>
<name>A0A134B9I4_9PORP</name>
<dbReference type="EMBL" id="LSDK01000059">
    <property type="protein sequence ID" value="KXB76594.1"/>
    <property type="molecule type" value="Genomic_DNA"/>
</dbReference>
<dbReference type="AlphaFoldDB" id="A0A134B9I4"/>
<sequence>MIHKPFTLSRVFLLSCGGKSILLAKEKVPSRSGFSLSTHVVLKTRHVNPNIHVRRY</sequence>